<keyword evidence="2" id="KW-1185">Reference proteome</keyword>
<dbReference type="PANTHER" id="PTHR43327">
    <property type="entry name" value="STOMATIN-LIKE PROTEIN 2, MITOCHONDRIAL"/>
    <property type="match status" value="1"/>
</dbReference>
<dbReference type="STRING" id="3469.A0A4Y7LA17"/>
<evidence type="ECO:0000313" key="2">
    <source>
        <dbReference type="Proteomes" id="UP000316621"/>
    </source>
</evidence>
<dbReference type="EMBL" id="CM010724">
    <property type="protein sequence ID" value="RZC81490.1"/>
    <property type="molecule type" value="Genomic_DNA"/>
</dbReference>
<name>A0A4Y7LA17_PAPSO</name>
<dbReference type="PANTHER" id="PTHR43327:SF10">
    <property type="entry name" value="STOMATIN-LIKE PROTEIN 2, MITOCHONDRIAL"/>
    <property type="match status" value="1"/>
</dbReference>
<organism evidence="1 2">
    <name type="scientific">Papaver somniferum</name>
    <name type="common">Opium poppy</name>
    <dbReference type="NCBI Taxonomy" id="3469"/>
    <lineage>
        <taxon>Eukaryota</taxon>
        <taxon>Viridiplantae</taxon>
        <taxon>Streptophyta</taxon>
        <taxon>Embryophyta</taxon>
        <taxon>Tracheophyta</taxon>
        <taxon>Spermatophyta</taxon>
        <taxon>Magnoliopsida</taxon>
        <taxon>Ranunculales</taxon>
        <taxon>Papaveraceae</taxon>
        <taxon>Papaveroideae</taxon>
        <taxon>Papaver</taxon>
    </lineage>
</organism>
<sequence length="103" mass="11164">MLLIKIAEAEAESKYRSGLGIAWKRQAVFDGLANTIQRFSDSVPGISPKDVMEMVLATEYLDTLKEIRAHTESSAEVMPHGLGAVRDAVTQIRQGGLFQGSSA</sequence>
<dbReference type="AlphaFoldDB" id="A0A4Y7LA17"/>
<reference evidence="1 2" key="1">
    <citation type="journal article" date="2018" name="Science">
        <title>The opium poppy genome and morphinan production.</title>
        <authorList>
            <person name="Guo L."/>
            <person name="Winzer T."/>
            <person name="Yang X."/>
            <person name="Li Y."/>
            <person name="Ning Z."/>
            <person name="He Z."/>
            <person name="Teodor R."/>
            <person name="Lu Y."/>
            <person name="Bowser T.A."/>
            <person name="Graham I.A."/>
            <person name="Ye K."/>
        </authorList>
    </citation>
    <scope>NUCLEOTIDE SEQUENCE [LARGE SCALE GENOMIC DNA]</scope>
    <source>
        <strain evidence="2">cv. HN1</strain>
        <tissue evidence="1">Leaves</tissue>
    </source>
</reference>
<dbReference type="InterPro" id="IPR050710">
    <property type="entry name" value="Band7/mec-2_domain"/>
</dbReference>
<gene>
    <name evidence="1" type="ORF">C5167_044074</name>
</gene>
<dbReference type="OMA" id="DEVFEQN"/>
<dbReference type="Gramene" id="RZC81490">
    <property type="protein sequence ID" value="RZC81490"/>
    <property type="gene ID" value="C5167_044074"/>
</dbReference>
<dbReference type="Proteomes" id="UP000316621">
    <property type="component" value="Chromosome 10"/>
</dbReference>
<accession>A0A4Y7LA17</accession>
<proteinExistence type="predicted"/>
<evidence type="ECO:0000313" key="1">
    <source>
        <dbReference type="EMBL" id="RZC81490.1"/>
    </source>
</evidence>
<protein>
    <submittedName>
        <fullName evidence="1">Uncharacterized protein</fullName>
    </submittedName>
</protein>